<organism evidence="4 5">
    <name type="scientific">Athelia psychrophila</name>
    <dbReference type="NCBI Taxonomy" id="1759441"/>
    <lineage>
        <taxon>Eukaryota</taxon>
        <taxon>Fungi</taxon>
        <taxon>Dikarya</taxon>
        <taxon>Basidiomycota</taxon>
        <taxon>Agaricomycotina</taxon>
        <taxon>Agaricomycetes</taxon>
        <taxon>Agaricomycetidae</taxon>
        <taxon>Atheliales</taxon>
        <taxon>Atheliaceae</taxon>
        <taxon>Athelia</taxon>
    </lineage>
</organism>
<keyword evidence="5" id="KW-1185">Reference proteome</keyword>
<dbReference type="InterPro" id="IPR041457">
    <property type="entry name" value="CxC2_KDZ-assoc"/>
</dbReference>
<evidence type="ECO:0000259" key="3">
    <source>
        <dbReference type="Pfam" id="PF18803"/>
    </source>
</evidence>
<keyword evidence="2" id="KW-0812">Transmembrane</keyword>
<feature type="compositionally biased region" description="Polar residues" evidence="1">
    <location>
        <begin position="20"/>
        <end position="42"/>
    </location>
</feature>
<dbReference type="STRING" id="436010.A0A166HZ51"/>
<feature type="compositionally biased region" description="Basic and acidic residues" evidence="1">
    <location>
        <begin position="9"/>
        <end position="18"/>
    </location>
</feature>
<reference evidence="4 5" key="1">
    <citation type="journal article" date="2016" name="Mol. Biol. Evol.">
        <title>Comparative Genomics of Early-Diverging Mushroom-Forming Fungi Provides Insights into the Origins of Lignocellulose Decay Capabilities.</title>
        <authorList>
            <person name="Nagy L.G."/>
            <person name="Riley R."/>
            <person name="Tritt A."/>
            <person name="Adam C."/>
            <person name="Daum C."/>
            <person name="Floudas D."/>
            <person name="Sun H."/>
            <person name="Yadav J.S."/>
            <person name="Pangilinan J."/>
            <person name="Larsson K.H."/>
            <person name="Matsuura K."/>
            <person name="Barry K."/>
            <person name="Labutti K."/>
            <person name="Kuo R."/>
            <person name="Ohm R.A."/>
            <person name="Bhattacharya S.S."/>
            <person name="Shirouzu T."/>
            <person name="Yoshinaga Y."/>
            <person name="Martin F.M."/>
            <person name="Grigoriev I.V."/>
            <person name="Hibbett D.S."/>
        </authorList>
    </citation>
    <scope>NUCLEOTIDE SEQUENCE [LARGE SCALE GENOMIC DNA]</scope>
    <source>
        <strain evidence="4 5">CBS 109695</strain>
    </source>
</reference>
<evidence type="ECO:0000313" key="4">
    <source>
        <dbReference type="EMBL" id="KZP19396.1"/>
    </source>
</evidence>
<evidence type="ECO:0000313" key="5">
    <source>
        <dbReference type="Proteomes" id="UP000076532"/>
    </source>
</evidence>
<feature type="region of interest" description="Disordered" evidence="1">
    <location>
        <begin position="1"/>
        <end position="99"/>
    </location>
</feature>
<dbReference type="OrthoDB" id="3257768at2759"/>
<evidence type="ECO:0000256" key="1">
    <source>
        <dbReference type="SAM" id="MobiDB-lite"/>
    </source>
</evidence>
<evidence type="ECO:0000256" key="2">
    <source>
        <dbReference type="SAM" id="Phobius"/>
    </source>
</evidence>
<dbReference type="Pfam" id="PF18803">
    <property type="entry name" value="CxC2"/>
    <property type="match status" value="1"/>
</dbReference>
<proteinExistence type="predicted"/>
<dbReference type="CDD" id="cd19757">
    <property type="entry name" value="Bbox1"/>
    <property type="match status" value="1"/>
</dbReference>
<dbReference type="Proteomes" id="UP000076532">
    <property type="component" value="Unassembled WGS sequence"/>
</dbReference>
<feature type="domain" description="CxC2-like cysteine cluster KDZ transposase-associated" evidence="3">
    <location>
        <begin position="212"/>
        <end position="266"/>
    </location>
</feature>
<keyword evidence="2" id="KW-0472">Membrane</keyword>
<dbReference type="Pfam" id="PF18758">
    <property type="entry name" value="KDZ"/>
    <property type="match status" value="1"/>
</dbReference>
<dbReference type="AlphaFoldDB" id="A0A166HZ51"/>
<dbReference type="EMBL" id="KV417564">
    <property type="protein sequence ID" value="KZP19396.1"/>
    <property type="molecule type" value="Genomic_DNA"/>
</dbReference>
<sequence length="1066" mass="121919">MSQSRKRKPVPELYDHNKRSNPVRNFTRIPGSNSLIVNSARVTTTDTSSTRQSSSSGAHDTFAQDYDQQDATDQDHVPANPDSSESVGIKVKPKPRYQNTDAPLKTWVAEFRTVSLDERMRYEGRGNKGTACPDCQGQGAVRCEDCFGRELLCRGCCLKRHQQLPLHRIKEWNGNYFAEVTLRDMGLRVQLGESHPPGTIGSTLNEPPLSLARQLLRAGWYPATHLNPQTCATFELMRGFHLLSLQAKVSHYHYYKALQYKTDNTGIMKIPYRYPAFCLMARKWRHEAMVKRGGRAYAQSERRIEETAQGELAVVCRACPIPGVNLPPDWASAPQEQQFLYTLVVCVDACFRFKNRLRSSDEKDPTLGPGWSYMVDHGPYLQHVKKYATEAEISTCAGFAAVHLANLKGIKGHRTSGVAGLFPAQWGRGPPGWRKISFRQANIDWIFLSSIFGFALMSIILSYDIACQYLKGFWERLPRIPEHLHPNVTPDNLKGKIPKFHYDAHQKKDHAQYSFNFTRGAGRINGEGIERLWGWIKRGVGQTVEMGPGARHDVLDDFFGYSNYRKMVDIGNYLLKAMASAIPEAIAHRRAFEEFDTHLRRDMPQQVQEWDKLYTEWDKKPTKSPCLFDTSARPVSLAHIKLELANEEAAKDGLDITAAHTPSTFILLTLEVEDLQRKLVSDLKEHPKPTALQLAGFQTRRVILRKRILQVRELQTTYMPGLRTVLPDPTVLDDAPHIRAEVVRLYFPSDLQTGTERDRTCVKGLTTVEARIRQALASDNLHDLRRHLLTRTYLNKWRVKNVSGQRTSTRARSLQHSIDIKVQDAKTRYRRSRKALFSLRGTGPWETFLKELNDDDVRGLNERLMTDLEKAQREHRLATGTQVDHDALDGVPLVGGLGDGKRTLSWIWITFQGGDDNSPEMVEALRIEWAKCRARAARYHEEMRWLKEEMRRVLQFGDWKEDWWRDRLPMRVDEDTALMEGLSAYSLEHANTESRFRQMLEGKWAGILKRAQVVLDDLALPLYADTPVEAPLVVDIEFDLEDEDDINGGNINWMQNHEEEEEELIA</sequence>
<feature type="compositionally biased region" description="Low complexity" evidence="1">
    <location>
        <begin position="43"/>
        <end position="66"/>
    </location>
</feature>
<gene>
    <name evidence="4" type="ORF">FIBSPDRAFT_892778</name>
</gene>
<protein>
    <recommendedName>
        <fullName evidence="3">CxC2-like cysteine cluster KDZ transposase-associated domain-containing protein</fullName>
    </recommendedName>
</protein>
<name>A0A166HZ51_9AGAM</name>
<feature type="transmembrane region" description="Helical" evidence="2">
    <location>
        <begin position="443"/>
        <end position="463"/>
    </location>
</feature>
<keyword evidence="2" id="KW-1133">Transmembrane helix</keyword>
<accession>A0A166HZ51</accession>
<dbReference type="InterPro" id="IPR040521">
    <property type="entry name" value="KDZ"/>
</dbReference>